<accession>A0A8C0ZW32</accession>
<name>A0A8C0ZW32_CASCN</name>
<proteinExistence type="predicted"/>
<protein>
    <submittedName>
        <fullName evidence="1">Uncharacterized protein</fullName>
    </submittedName>
</protein>
<evidence type="ECO:0000313" key="1">
    <source>
        <dbReference type="Ensembl" id="ENSCCNP00000023247.1"/>
    </source>
</evidence>
<dbReference type="AlphaFoldDB" id="A0A8C0ZW32"/>
<dbReference type="Ensembl" id="ENSCCNT00000029717.1">
    <property type="protein sequence ID" value="ENSCCNP00000023247.1"/>
    <property type="gene ID" value="ENSCCNG00000022853.1"/>
</dbReference>
<reference evidence="1" key="1">
    <citation type="submission" date="2023-09" db="UniProtKB">
        <authorList>
            <consortium name="Ensembl"/>
        </authorList>
    </citation>
    <scope>IDENTIFICATION</scope>
</reference>
<sequence>MAVQEGTRSSTLRVLEEALGLTTTGDTTDAVATEGAYYLEQVTITEASEDDYKYEEIKAVAHKLILSLLEVTLNDICKEVSFLFIFHQVLK</sequence>
<organism evidence="1">
    <name type="scientific">Castor canadensis</name>
    <name type="common">American beaver</name>
    <dbReference type="NCBI Taxonomy" id="51338"/>
    <lineage>
        <taxon>Eukaryota</taxon>
        <taxon>Metazoa</taxon>
        <taxon>Chordata</taxon>
        <taxon>Craniata</taxon>
        <taxon>Vertebrata</taxon>
        <taxon>Euteleostomi</taxon>
        <taxon>Mammalia</taxon>
        <taxon>Eutheria</taxon>
        <taxon>Euarchontoglires</taxon>
        <taxon>Glires</taxon>
        <taxon>Rodentia</taxon>
        <taxon>Castorimorpha</taxon>
        <taxon>Castoridae</taxon>
        <taxon>Castor</taxon>
    </lineage>
</organism>